<dbReference type="PhylomeDB" id="Q6ZW30"/>
<accession>Q6ZW30</accession>
<proteinExistence type="evidence at transcript level"/>
<dbReference type="AlphaFoldDB" id="Q6ZW30"/>
<organism evidence="2">
    <name type="scientific">Homo sapiens</name>
    <name type="common">Human</name>
    <dbReference type="NCBI Taxonomy" id="9606"/>
    <lineage>
        <taxon>Eukaryota</taxon>
        <taxon>Metazoa</taxon>
        <taxon>Chordata</taxon>
        <taxon>Craniata</taxon>
        <taxon>Vertebrata</taxon>
        <taxon>Euteleostomi</taxon>
        <taxon>Mammalia</taxon>
        <taxon>Eutheria</taxon>
        <taxon>Euarchontoglires</taxon>
        <taxon>Primates</taxon>
        <taxon>Haplorrhini</taxon>
        <taxon>Catarrhini</taxon>
        <taxon>Hominidae</taxon>
        <taxon>Homo</taxon>
    </lineage>
</organism>
<sequence>MLSHLLAYRRSRDFIDVCEVSENVPAFTPAFSHWHLLLTWAIWPCMVLGESSLTLQMLSSDLAGKGDQECRAPAEDSPKPKSQRVGAPTTSACMPFPGSPQADSQHPLPKDRAVPDQHPTKSSVRPVFGGAGFQEDSGGGVELMAGGSGPLRKLCHWAWG</sequence>
<dbReference type="DisGeNET" id="284131"/>
<feature type="region of interest" description="Disordered" evidence="1">
    <location>
        <begin position="64"/>
        <end position="133"/>
    </location>
</feature>
<feature type="compositionally biased region" description="Basic and acidic residues" evidence="1">
    <location>
        <begin position="108"/>
        <end position="119"/>
    </location>
</feature>
<evidence type="ECO:0000313" key="2">
    <source>
        <dbReference type="EMBL" id="BAC85677.1"/>
    </source>
</evidence>
<evidence type="ECO:0000256" key="1">
    <source>
        <dbReference type="SAM" id="MobiDB-lite"/>
    </source>
</evidence>
<protein>
    <submittedName>
        <fullName evidence="2">cDNA FLJ41695 fis, clone HCHON2001548</fullName>
    </submittedName>
</protein>
<name>Q6ZW30_HUMAN</name>
<reference evidence="2" key="1">
    <citation type="submission" date="2003-07" db="EMBL/GenBank/DDBJ databases">
        <title>NEDO human cDNA sequencing project.</title>
        <authorList>
            <person name="Tanigami A."/>
            <person name="Fujiwara T."/>
            <person name="Shibahara T."/>
            <person name="Goto Y."/>
            <person name="Hirao M."/>
            <person name="Shimizu F."/>
            <person name="Wakebe H."/>
            <person name="Ono T."/>
            <person name="Hishigaki H."/>
            <person name="Watanabe T."/>
            <person name="Ozaki K."/>
            <person name="Sugiyama T."/>
            <person name="Irie R."/>
            <person name="Otsuki T."/>
            <person name="Sato H."/>
            <person name="Wakamatsu A."/>
            <person name="Ishii S."/>
            <person name="Yamamoto J."/>
            <person name="Isono Y."/>
            <person name="Kawai-Hio Y."/>
            <person name="Saito K."/>
            <person name="Nishikawa T."/>
            <person name="Kimura K."/>
            <person name="Yamashita H."/>
            <person name="Matsuo K."/>
            <person name="Nakamura Y."/>
            <person name="Sekine M."/>
            <person name="Kikuchi H."/>
            <person name="Kanda K."/>
            <person name="Wagatsuma M."/>
            <person name="Murakawa K."/>
            <person name="Kanehori K."/>
            <person name="Takahashi-Fujii A."/>
            <person name="Oshima A."/>
            <person name="Sugiyama A."/>
            <person name="Kawakami B."/>
            <person name="Suzuki Y."/>
            <person name="Sugano S."/>
            <person name="Nagahari K."/>
            <person name="Masuho Y."/>
            <person name="Nagai K."/>
            <person name="Isogai T."/>
        </authorList>
    </citation>
    <scope>NUCLEOTIDE SEQUENCE</scope>
</reference>
<dbReference type="EMBL" id="AK123689">
    <property type="protein sequence ID" value="BAC85677.1"/>
    <property type="molecule type" value="mRNA"/>
</dbReference>
<dbReference type="BioGRID-ORCS" id="284131">
    <property type="hits" value="16 hits in 1151 CRISPR screens"/>
</dbReference>
<dbReference type="DNASU" id="284131"/>
<feature type="compositionally biased region" description="Basic and acidic residues" evidence="1">
    <location>
        <begin position="64"/>
        <end position="79"/>
    </location>
</feature>